<keyword evidence="2" id="KW-0503">Monooxygenase</keyword>
<evidence type="ECO:0000313" key="2">
    <source>
        <dbReference type="EMBL" id="MFC6764525.1"/>
    </source>
</evidence>
<keyword evidence="2" id="KW-0560">Oxidoreductase</keyword>
<dbReference type="AlphaFoldDB" id="A0ABD5SJ37"/>
<dbReference type="Proteomes" id="UP001596383">
    <property type="component" value="Unassembled WGS sequence"/>
</dbReference>
<dbReference type="EMBL" id="JBHSWV010000091">
    <property type="protein sequence ID" value="MFC6764525.1"/>
    <property type="molecule type" value="Genomic_DNA"/>
</dbReference>
<proteinExistence type="predicted"/>
<dbReference type="RefSeq" id="WP_273737585.1">
    <property type="nucleotide sequence ID" value="NZ_JAQIVI010000091.1"/>
</dbReference>
<accession>A0ABD5SJ37</accession>
<comment type="caution">
    <text evidence="2">The sequence shown here is derived from an EMBL/GenBank/DDBJ whole genome shotgun (WGS) entry which is preliminary data.</text>
</comment>
<sequence length="109" mass="12642">MTQSESHVFRVDKFAVPDEARDEFLRQLLSKEDTIRAQPGFVQTFVLEQSSGPGEFNFVTIVEWENQDDFENARETIGALHERRNFDPQELFSRLGIEADIATYTQIDE</sequence>
<evidence type="ECO:0000259" key="1">
    <source>
        <dbReference type="Pfam" id="PF03992"/>
    </source>
</evidence>
<gene>
    <name evidence="2" type="ORF">ACFQE6_05585</name>
</gene>
<dbReference type="Gene3D" id="3.30.70.100">
    <property type="match status" value="1"/>
</dbReference>
<dbReference type="InterPro" id="IPR011008">
    <property type="entry name" value="Dimeric_a/b-barrel"/>
</dbReference>
<protein>
    <submittedName>
        <fullName evidence="2">Antibiotic biosynthesis monooxygenase family protein</fullName>
        <ecNumber evidence="2">1.-.-.-</ecNumber>
    </submittedName>
</protein>
<dbReference type="Pfam" id="PF03992">
    <property type="entry name" value="ABM"/>
    <property type="match status" value="1"/>
</dbReference>
<reference evidence="2 3" key="1">
    <citation type="journal article" date="2019" name="Int. J. Syst. Evol. Microbiol.">
        <title>The Global Catalogue of Microorganisms (GCM) 10K type strain sequencing project: providing services to taxonomists for standard genome sequencing and annotation.</title>
        <authorList>
            <consortium name="The Broad Institute Genomics Platform"/>
            <consortium name="The Broad Institute Genome Sequencing Center for Infectious Disease"/>
            <person name="Wu L."/>
            <person name="Ma J."/>
        </authorList>
    </citation>
    <scope>NUCLEOTIDE SEQUENCE [LARGE SCALE GENOMIC DNA]</scope>
    <source>
        <strain evidence="2 3">LMG 29247</strain>
    </source>
</reference>
<name>A0ABD5SJ37_9EURY</name>
<dbReference type="InterPro" id="IPR007138">
    <property type="entry name" value="ABM_dom"/>
</dbReference>
<dbReference type="EC" id="1.-.-.-" evidence="2"/>
<feature type="domain" description="ABM" evidence="1">
    <location>
        <begin position="12"/>
        <end position="76"/>
    </location>
</feature>
<evidence type="ECO:0000313" key="3">
    <source>
        <dbReference type="Proteomes" id="UP001596383"/>
    </source>
</evidence>
<organism evidence="2 3">
    <name type="scientific">Natrinema soli</name>
    <dbReference type="NCBI Taxonomy" id="1930624"/>
    <lineage>
        <taxon>Archaea</taxon>
        <taxon>Methanobacteriati</taxon>
        <taxon>Methanobacteriota</taxon>
        <taxon>Stenosarchaea group</taxon>
        <taxon>Halobacteria</taxon>
        <taxon>Halobacteriales</taxon>
        <taxon>Natrialbaceae</taxon>
        <taxon>Natrinema</taxon>
    </lineage>
</organism>
<dbReference type="GO" id="GO:0004497">
    <property type="term" value="F:monooxygenase activity"/>
    <property type="evidence" value="ECO:0007669"/>
    <property type="project" value="UniProtKB-KW"/>
</dbReference>
<keyword evidence="3" id="KW-1185">Reference proteome</keyword>
<dbReference type="SUPFAM" id="SSF54909">
    <property type="entry name" value="Dimeric alpha+beta barrel"/>
    <property type="match status" value="1"/>
</dbReference>